<evidence type="ECO:0000256" key="8">
    <source>
        <dbReference type="PIRSR" id="PIRSR000862-1"/>
    </source>
</evidence>
<dbReference type="InterPro" id="IPR029058">
    <property type="entry name" value="AB_hydrolase_fold"/>
</dbReference>
<dbReference type="Pfam" id="PF04083">
    <property type="entry name" value="Abhydro_lipase"/>
    <property type="match status" value="1"/>
</dbReference>
<reference evidence="11" key="1">
    <citation type="submission" date="2022-01" db="EMBL/GenBank/DDBJ databases">
        <authorList>
            <person name="King R."/>
        </authorList>
    </citation>
    <scope>NUCLEOTIDE SEQUENCE</scope>
</reference>
<dbReference type="InterPro" id="IPR006693">
    <property type="entry name" value="AB_hydrolase_lipase"/>
</dbReference>
<gene>
    <name evidence="11" type="ORF">NEZAVI_LOCUS11166</name>
</gene>
<feature type="signal peptide" evidence="9">
    <location>
        <begin position="1"/>
        <end position="15"/>
    </location>
</feature>
<dbReference type="GO" id="GO:0016788">
    <property type="term" value="F:hydrolase activity, acting on ester bonds"/>
    <property type="evidence" value="ECO:0007669"/>
    <property type="project" value="InterPro"/>
</dbReference>
<evidence type="ECO:0000256" key="6">
    <source>
        <dbReference type="ARBA" id="ARBA00023180"/>
    </source>
</evidence>
<evidence type="ECO:0000256" key="7">
    <source>
        <dbReference type="PIRNR" id="PIRNR000862"/>
    </source>
</evidence>
<dbReference type="InterPro" id="IPR025483">
    <property type="entry name" value="Lipase_euk"/>
</dbReference>
<feature type="active site" description="Nucleophile" evidence="8">
    <location>
        <position position="161"/>
    </location>
</feature>
<evidence type="ECO:0000256" key="2">
    <source>
        <dbReference type="ARBA" id="ARBA00022729"/>
    </source>
</evidence>
<evidence type="ECO:0000256" key="5">
    <source>
        <dbReference type="ARBA" id="ARBA00023098"/>
    </source>
</evidence>
<dbReference type="FunFam" id="3.40.50.1820:FF:000021">
    <property type="entry name" value="Lipase"/>
    <property type="match status" value="1"/>
</dbReference>
<accession>A0A9P0MRU5</accession>
<feature type="domain" description="Partial AB-hydrolase lipase" evidence="10">
    <location>
        <begin position="25"/>
        <end position="81"/>
    </location>
</feature>
<organism evidence="11 12">
    <name type="scientific">Nezara viridula</name>
    <name type="common">Southern green stink bug</name>
    <name type="synonym">Cimex viridulus</name>
    <dbReference type="NCBI Taxonomy" id="85310"/>
    <lineage>
        <taxon>Eukaryota</taxon>
        <taxon>Metazoa</taxon>
        <taxon>Ecdysozoa</taxon>
        <taxon>Arthropoda</taxon>
        <taxon>Hexapoda</taxon>
        <taxon>Insecta</taxon>
        <taxon>Pterygota</taxon>
        <taxon>Neoptera</taxon>
        <taxon>Paraneoptera</taxon>
        <taxon>Hemiptera</taxon>
        <taxon>Heteroptera</taxon>
        <taxon>Panheteroptera</taxon>
        <taxon>Pentatomomorpha</taxon>
        <taxon>Pentatomoidea</taxon>
        <taxon>Pentatomidae</taxon>
        <taxon>Pentatominae</taxon>
        <taxon>Nezara</taxon>
    </lineage>
</organism>
<dbReference type="EMBL" id="OV725081">
    <property type="protein sequence ID" value="CAH1402310.1"/>
    <property type="molecule type" value="Genomic_DNA"/>
</dbReference>
<dbReference type="PIRSF" id="PIRSF000862">
    <property type="entry name" value="Steryl_ester_lip"/>
    <property type="match status" value="1"/>
</dbReference>
<protein>
    <recommendedName>
        <fullName evidence="7">Lipase</fullName>
    </recommendedName>
</protein>
<evidence type="ECO:0000256" key="1">
    <source>
        <dbReference type="ARBA" id="ARBA00010701"/>
    </source>
</evidence>
<keyword evidence="6" id="KW-0325">Glycoprotein</keyword>
<feature type="active site" description="Charge relay system" evidence="8">
    <location>
        <position position="335"/>
    </location>
</feature>
<name>A0A9P0MRU5_NEZVI</name>
<dbReference type="Gene3D" id="3.40.50.1820">
    <property type="entry name" value="alpha/beta hydrolase"/>
    <property type="match status" value="1"/>
</dbReference>
<keyword evidence="3 7" id="KW-0378">Hydrolase</keyword>
<dbReference type="PANTHER" id="PTHR11005">
    <property type="entry name" value="LYSOSOMAL ACID LIPASE-RELATED"/>
    <property type="match status" value="1"/>
</dbReference>
<evidence type="ECO:0000313" key="11">
    <source>
        <dbReference type="EMBL" id="CAH1402310.1"/>
    </source>
</evidence>
<dbReference type="GO" id="GO:0016042">
    <property type="term" value="P:lipid catabolic process"/>
    <property type="evidence" value="ECO:0007669"/>
    <property type="project" value="UniProtKB-KW"/>
</dbReference>
<evidence type="ECO:0000256" key="3">
    <source>
        <dbReference type="ARBA" id="ARBA00022801"/>
    </source>
</evidence>
<evidence type="ECO:0000313" key="12">
    <source>
        <dbReference type="Proteomes" id="UP001152798"/>
    </source>
</evidence>
<keyword evidence="12" id="KW-1185">Reference proteome</keyword>
<dbReference type="SUPFAM" id="SSF53474">
    <property type="entry name" value="alpha/beta-Hydrolases"/>
    <property type="match status" value="1"/>
</dbReference>
<dbReference type="Proteomes" id="UP001152798">
    <property type="component" value="Chromosome 5"/>
</dbReference>
<keyword evidence="2 9" id="KW-0732">Signal</keyword>
<proteinExistence type="inferred from homology"/>
<evidence type="ECO:0000256" key="4">
    <source>
        <dbReference type="ARBA" id="ARBA00022963"/>
    </source>
</evidence>
<feature type="chain" id="PRO_5040327241" description="Lipase" evidence="9">
    <location>
        <begin position="16"/>
        <end position="389"/>
    </location>
</feature>
<sequence length="389" mass="44901">MELFILCVLFVSVKAGWLEEPVAPLVMKHGYPFEEHEIETEDGYILTLHRIPHGKNNSGHVGRPVLLQHGILCSSACWLVSEPDKGLGFILADSGYDVWIPNSRGNTYSRKHRSLNPDKEPDATKFWDFSFHEMGYYDLPACIDHILGLTRHKKLHYVGHSQGTAIFFVLASTRPEYNEKIRHMSALAPVAFLDHTRGTVRALTYLVTELEIIAKVLHLHEFLADHWYIHMLERIVCRGHTFTEKICDNVLFIIAGYDSQQLNITLVPIILDYTPAGTSIKQLEHFAQIARRGDKFQQFDYGYVGNLERYHQRNPPEYDLSKITTPIMLHYASNDWLAGVKDVLKLKSKLLDSDSRLVPFHYFNHLDFMWATDVKKLLYDDMIKIMAKY</sequence>
<evidence type="ECO:0000256" key="9">
    <source>
        <dbReference type="SAM" id="SignalP"/>
    </source>
</evidence>
<keyword evidence="4 7" id="KW-0442">Lipid degradation</keyword>
<evidence type="ECO:0000259" key="10">
    <source>
        <dbReference type="Pfam" id="PF04083"/>
    </source>
</evidence>
<feature type="active site" description="Charge relay system" evidence="8">
    <location>
        <position position="365"/>
    </location>
</feature>
<dbReference type="OrthoDB" id="9974421at2759"/>
<dbReference type="AlphaFoldDB" id="A0A9P0MRU5"/>
<keyword evidence="5" id="KW-0443">Lipid metabolism</keyword>
<comment type="similarity">
    <text evidence="1 7">Belongs to the AB hydrolase superfamily. Lipase family.</text>
</comment>